<comment type="caution">
    <text evidence="2">The sequence shown here is derived from an EMBL/GenBank/DDBJ whole genome shotgun (WGS) entry which is preliminary data.</text>
</comment>
<proteinExistence type="predicted"/>
<gene>
    <name evidence="2" type="ORF">Rhopal_003685-T1</name>
</gene>
<feature type="region of interest" description="Disordered" evidence="1">
    <location>
        <begin position="119"/>
        <end position="143"/>
    </location>
</feature>
<dbReference type="Proteomes" id="UP001342314">
    <property type="component" value="Unassembled WGS sequence"/>
</dbReference>
<organism evidence="2 3">
    <name type="scientific">Rhodotorula paludigena</name>
    <dbReference type="NCBI Taxonomy" id="86838"/>
    <lineage>
        <taxon>Eukaryota</taxon>
        <taxon>Fungi</taxon>
        <taxon>Dikarya</taxon>
        <taxon>Basidiomycota</taxon>
        <taxon>Pucciniomycotina</taxon>
        <taxon>Microbotryomycetes</taxon>
        <taxon>Sporidiobolales</taxon>
        <taxon>Sporidiobolaceae</taxon>
        <taxon>Rhodotorula</taxon>
    </lineage>
</organism>
<feature type="compositionally biased region" description="Low complexity" evidence="1">
    <location>
        <begin position="122"/>
        <end position="139"/>
    </location>
</feature>
<evidence type="ECO:0000256" key="1">
    <source>
        <dbReference type="SAM" id="MobiDB-lite"/>
    </source>
</evidence>
<dbReference type="EMBL" id="BQKY01000007">
    <property type="protein sequence ID" value="GJN90673.1"/>
    <property type="molecule type" value="Genomic_DNA"/>
</dbReference>
<evidence type="ECO:0000313" key="3">
    <source>
        <dbReference type="Proteomes" id="UP001342314"/>
    </source>
</evidence>
<sequence>MLNPGSQGRTRHGVEDEDIAYRLQVMGAREGYFGRRDARGTGKLARQTLAGKADEGPARWSAMVTHADHYLLKWEQEHRIVSERWRNQARNELAAKGTVPSETAMRQWKADYDAKLRATVNAPTDAPSAPAPATGDAASRSTVMQELELAKHEKEGGVDAPSA</sequence>
<name>A0AAV5GKE2_9BASI</name>
<protein>
    <submittedName>
        <fullName evidence="2">Uncharacterized protein</fullName>
    </submittedName>
</protein>
<dbReference type="AlphaFoldDB" id="A0AAV5GKE2"/>
<evidence type="ECO:0000313" key="2">
    <source>
        <dbReference type="EMBL" id="GJN90673.1"/>
    </source>
</evidence>
<accession>A0AAV5GKE2</accession>
<reference evidence="2 3" key="1">
    <citation type="submission" date="2021-12" db="EMBL/GenBank/DDBJ databases">
        <title>High titer production of polyol ester of fatty acids by Rhodotorula paludigena BS15 towards product separation-free biomass refinery.</title>
        <authorList>
            <person name="Mano J."/>
            <person name="Ono H."/>
            <person name="Tanaka T."/>
            <person name="Naito K."/>
            <person name="Sushida H."/>
            <person name="Ike M."/>
            <person name="Tokuyasu K."/>
            <person name="Kitaoka M."/>
        </authorList>
    </citation>
    <scope>NUCLEOTIDE SEQUENCE [LARGE SCALE GENOMIC DNA]</scope>
    <source>
        <strain evidence="2 3">BS15</strain>
    </source>
</reference>
<keyword evidence="3" id="KW-1185">Reference proteome</keyword>